<dbReference type="InterPro" id="IPR029006">
    <property type="entry name" value="ADF-H/Gelsolin-like_dom_sf"/>
</dbReference>
<dbReference type="Gene3D" id="3.40.20.10">
    <property type="entry name" value="Severin"/>
    <property type="match status" value="2"/>
</dbReference>
<comment type="similarity">
    <text evidence="3">Belongs to the actin-binding proteins ADF family. Twinfilin subfamily.</text>
</comment>
<dbReference type="GO" id="GO:0048471">
    <property type="term" value="C:perinuclear region of cytoplasm"/>
    <property type="evidence" value="ECO:0007669"/>
    <property type="project" value="UniProtKB-SubCell"/>
</dbReference>
<evidence type="ECO:0000256" key="2">
    <source>
        <dbReference type="ARBA" id="ARBA00004556"/>
    </source>
</evidence>
<dbReference type="GO" id="GO:0051015">
    <property type="term" value="F:actin filament binding"/>
    <property type="evidence" value="ECO:0007669"/>
    <property type="project" value="TreeGrafter"/>
</dbReference>
<dbReference type="Pfam" id="PF00241">
    <property type="entry name" value="Cofilin_ADF"/>
    <property type="match status" value="2"/>
</dbReference>
<evidence type="ECO:0000256" key="6">
    <source>
        <dbReference type="ARBA" id="ARBA00022990"/>
    </source>
</evidence>
<dbReference type="EMBL" id="JH173932">
    <property type="protein sequence ID" value="EHB17971.1"/>
    <property type="molecule type" value="Genomic_DNA"/>
</dbReference>
<evidence type="ECO:0000259" key="10">
    <source>
        <dbReference type="PROSITE" id="PS51263"/>
    </source>
</evidence>
<keyword evidence="5" id="KW-0677">Repeat</keyword>
<dbReference type="GO" id="GO:0030016">
    <property type="term" value="C:myofibril"/>
    <property type="evidence" value="ECO:0007669"/>
    <property type="project" value="TreeGrafter"/>
</dbReference>
<feature type="region of interest" description="Disordered" evidence="9">
    <location>
        <begin position="256"/>
        <end position="281"/>
    </location>
</feature>
<dbReference type="InterPro" id="IPR028458">
    <property type="entry name" value="Twinfilin"/>
</dbReference>
<dbReference type="AlphaFoldDB" id="G5C8W0"/>
<dbReference type="STRING" id="10181.G5C8W0"/>
<dbReference type="PANTHER" id="PTHR13759">
    <property type="entry name" value="TWINFILIN"/>
    <property type="match status" value="1"/>
</dbReference>
<name>G5C8W0_HETGA</name>
<evidence type="ECO:0000313" key="12">
    <source>
        <dbReference type="Proteomes" id="UP000006813"/>
    </source>
</evidence>
<keyword evidence="8" id="KW-0206">Cytoskeleton</keyword>
<dbReference type="CDD" id="cd11284">
    <property type="entry name" value="ADF_Twf-C_like"/>
    <property type="match status" value="1"/>
</dbReference>
<dbReference type="InterPro" id="IPR002108">
    <property type="entry name" value="ADF-H"/>
</dbReference>
<dbReference type="GO" id="GO:0003785">
    <property type="term" value="F:actin monomer binding"/>
    <property type="evidence" value="ECO:0007669"/>
    <property type="project" value="TreeGrafter"/>
</dbReference>
<comment type="subcellular location">
    <subcellularLocation>
        <location evidence="1">Cytoplasm</location>
        <location evidence="1">Cytoskeleton</location>
    </subcellularLocation>
    <subcellularLocation>
        <location evidence="2">Cytoplasm</location>
        <location evidence="2">Perinuclear region</location>
    </subcellularLocation>
</comment>
<organism evidence="11 12">
    <name type="scientific">Heterocephalus glaber</name>
    <name type="common">Naked mole rat</name>
    <dbReference type="NCBI Taxonomy" id="10181"/>
    <lineage>
        <taxon>Eukaryota</taxon>
        <taxon>Metazoa</taxon>
        <taxon>Chordata</taxon>
        <taxon>Craniata</taxon>
        <taxon>Vertebrata</taxon>
        <taxon>Euteleostomi</taxon>
        <taxon>Mammalia</taxon>
        <taxon>Eutheria</taxon>
        <taxon>Euarchontoglires</taxon>
        <taxon>Glires</taxon>
        <taxon>Rodentia</taxon>
        <taxon>Hystricomorpha</taxon>
        <taxon>Bathyergidae</taxon>
        <taxon>Heterocephalus</taxon>
    </lineage>
</organism>
<dbReference type="GO" id="GO:0030042">
    <property type="term" value="P:actin filament depolymerization"/>
    <property type="evidence" value="ECO:0007669"/>
    <property type="project" value="TreeGrafter"/>
</dbReference>
<feature type="domain" description="ADF-H" evidence="10">
    <location>
        <begin position="110"/>
        <end position="245"/>
    </location>
</feature>
<evidence type="ECO:0000313" key="11">
    <source>
        <dbReference type="EMBL" id="EHB17971.1"/>
    </source>
</evidence>
<evidence type="ECO:0000256" key="5">
    <source>
        <dbReference type="ARBA" id="ARBA00022737"/>
    </source>
</evidence>
<dbReference type="SMART" id="SM00102">
    <property type="entry name" value="ADF"/>
    <property type="match status" value="1"/>
</dbReference>
<dbReference type="Proteomes" id="UP000006813">
    <property type="component" value="Unassembled WGS sequence"/>
</dbReference>
<protein>
    <submittedName>
        <fullName evidence="11">Twinfilin-2</fullName>
    </submittedName>
</protein>
<gene>
    <name evidence="11" type="ORF">GW7_01977</name>
</gene>
<keyword evidence="7" id="KW-0009">Actin-binding</keyword>
<sequence length="281" mass="32493">MGHEDQDYDRAVLPLLDAQQPYYMLFCLDSQTAQGFKWLFVAWSPDNSPAWLKMLYVATRATVKEFGGSHIKDELFGMVKDDLFFSGYQKHLSSCVAPAPLTSAERELQQICVNELEAQWALQQLKQKTINYIQLKLDLERETIKLVHTEHTDVVQLPSQVPQDAARYHFFLYRHTYEGDPLESVMFIYSMPGYKCSIKERMLYSSYKRHLFNSVEQDFKLEISKKIEIDNGAEMTAEFLYNEIHPKQHAFNQAFAKPKGSRGKRGHKHLIQGPGENGDDS</sequence>
<evidence type="ECO:0000256" key="7">
    <source>
        <dbReference type="ARBA" id="ARBA00023203"/>
    </source>
</evidence>
<evidence type="ECO:0000256" key="8">
    <source>
        <dbReference type="ARBA" id="ARBA00023212"/>
    </source>
</evidence>
<dbReference type="PROSITE" id="PS51263">
    <property type="entry name" value="ADF_H"/>
    <property type="match status" value="2"/>
</dbReference>
<dbReference type="PANTHER" id="PTHR13759:SF9">
    <property type="entry name" value="TWINFILIN-2"/>
    <property type="match status" value="1"/>
</dbReference>
<dbReference type="InParanoid" id="G5C8W0"/>
<evidence type="ECO:0000256" key="3">
    <source>
        <dbReference type="ARBA" id="ARBA00009557"/>
    </source>
</evidence>
<accession>G5C8W0</accession>
<reference evidence="11 12" key="1">
    <citation type="journal article" date="2011" name="Nature">
        <title>Genome sequencing reveals insights into physiology and longevity of the naked mole rat.</title>
        <authorList>
            <person name="Kim E.B."/>
            <person name="Fang X."/>
            <person name="Fushan A.A."/>
            <person name="Huang Z."/>
            <person name="Lobanov A.V."/>
            <person name="Han L."/>
            <person name="Marino S.M."/>
            <person name="Sun X."/>
            <person name="Turanov A.A."/>
            <person name="Yang P."/>
            <person name="Yim S.H."/>
            <person name="Zhao X."/>
            <person name="Kasaikina M.V."/>
            <person name="Stoletzki N."/>
            <person name="Peng C."/>
            <person name="Polak P."/>
            <person name="Xiong Z."/>
            <person name="Kiezun A."/>
            <person name="Zhu Y."/>
            <person name="Chen Y."/>
            <person name="Kryukov G.V."/>
            <person name="Zhang Q."/>
            <person name="Peshkin L."/>
            <person name="Yang L."/>
            <person name="Bronson R.T."/>
            <person name="Buffenstein R."/>
            <person name="Wang B."/>
            <person name="Han C."/>
            <person name="Li Q."/>
            <person name="Chen L."/>
            <person name="Zhao W."/>
            <person name="Sunyaev S.R."/>
            <person name="Park T.J."/>
            <person name="Zhang G."/>
            <person name="Wang J."/>
            <person name="Gladyshev V.N."/>
        </authorList>
    </citation>
    <scope>NUCLEOTIDE SEQUENCE [LARGE SCALE GENOMIC DNA]</scope>
</reference>
<dbReference type="GO" id="GO:0010976">
    <property type="term" value="P:positive regulation of neuron projection development"/>
    <property type="evidence" value="ECO:0007669"/>
    <property type="project" value="TreeGrafter"/>
</dbReference>
<keyword evidence="6" id="KW-0007">Acetylation</keyword>
<keyword evidence="4" id="KW-0963">Cytoplasm</keyword>
<proteinExistence type="inferred from homology"/>
<dbReference type="SUPFAM" id="SSF55753">
    <property type="entry name" value="Actin depolymerizing proteins"/>
    <property type="match status" value="2"/>
</dbReference>
<dbReference type="GO" id="GO:0051016">
    <property type="term" value="P:barbed-end actin filament capping"/>
    <property type="evidence" value="ECO:0007669"/>
    <property type="project" value="TreeGrafter"/>
</dbReference>
<feature type="compositionally biased region" description="Basic residues" evidence="9">
    <location>
        <begin position="259"/>
        <end position="270"/>
    </location>
</feature>
<evidence type="ECO:0000256" key="9">
    <source>
        <dbReference type="SAM" id="MobiDB-lite"/>
    </source>
</evidence>
<evidence type="ECO:0000256" key="4">
    <source>
        <dbReference type="ARBA" id="ARBA00022490"/>
    </source>
</evidence>
<feature type="domain" description="ADF-H" evidence="10">
    <location>
        <begin position="1"/>
        <end position="93"/>
    </location>
</feature>
<dbReference type="CDD" id="cd11285">
    <property type="entry name" value="ADF_Twf-N_like"/>
    <property type="match status" value="1"/>
</dbReference>
<evidence type="ECO:0000256" key="1">
    <source>
        <dbReference type="ARBA" id="ARBA00004245"/>
    </source>
</evidence>
<dbReference type="GO" id="GO:0010591">
    <property type="term" value="P:regulation of lamellipodium assembly"/>
    <property type="evidence" value="ECO:0007669"/>
    <property type="project" value="TreeGrafter"/>
</dbReference>
<dbReference type="FunFam" id="3.40.20.10:FF:000007">
    <property type="entry name" value="Twinfilin-1 isoform 1"/>
    <property type="match status" value="1"/>
</dbReference>
<dbReference type="GO" id="GO:0005884">
    <property type="term" value="C:actin filament"/>
    <property type="evidence" value="ECO:0007669"/>
    <property type="project" value="TreeGrafter"/>
</dbReference>